<dbReference type="PROSITE" id="PS50011">
    <property type="entry name" value="PROTEIN_KINASE_DOM"/>
    <property type="match status" value="1"/>
</dbReference>
<name>A0A450SVJ4_9GAMM</name>
<gene>
    <name evidence="6" type="ORF">BECKDK2373C_GA0170839_106223</name>
</gene>
<dbReference type="AlphaFoldDB" id="A0A450SVJ4"/>
<evidence type="ECO:0000256" key="4">
    <source>
        <dbReference type="ARBA" id="ARBA00022840"/>
    </source>
</evidence>
<dbReference type="GO" id="GO:0005524">
    <property type="term" value="F:ATP binding"/>
    <property type="evidence" value="ECO:0007669"/>
    <property type="project" value="UniProtKB-KW"/>
</dbReference>
<dbReference type="Gene3D" id="3.30.200.20">
    <property type="entry name" value="Phosphorylase Kinase, domain 1"/>
    <property type="match status" value="1"/>
</dbReference>
<dbReference type="SMART" id="SM00219">
    <property type="entry name" value="TyrKc"/>
    <property type="match status" value="1"/>
</dbReference>
<evidence type="ECO:0000256" key="3">
    <source>
        <dbReference type="ARBA" id="ARBA00022777"/>
    </source>
</evidence>
<accession>A0A450SVJ4</accession>
<keyword evidence="6" id="KW-0723">Serine/threonine-protein kinase</keyword>
<feature type="domain" description="Protein kinase" evidence="5">
    <location>
        <begin position="51"/>
        <end position="328"/>
    </location>
</feature>
<keyword evidence="3 6" id="KW-0418">Kinase</keyword>
<keyword evidence="1" id="KW-0808">Transferase</keyword>
<protein>
    <submittedName>
        <fullName evidence="6">Serine/threonine protein kinase</fullName>
    </submittedName>
</protein>
<evidence type="ECO:0000259" key="5">
    <source>
        <dbReference type="PROSITE" id="PS50011"/>
    </source>
</evidence>
<reference evidence="6" key="1">
    <citation type="submission" date="2019-02" db="EMBL/GenBank/DDBJ databases">
        <authorList>
            <person name="Gruber-Vodicka R. H."/>
            <person name="Seah K. B. B."/>
        </authorList>
    </citation>
    <scope>NUCLEOTIDE SEQUENCE</scope>
    <source>
        <strain evidence="6">BECK_DK161</strain>
    </source>
</reference>
<keyword evidence="4" id="KW-0067">ATP-binding</keyword>
<dbReference type="GO" id="GO:0004713">
    <property type="term" value="F:protein tyrosine kinase activity"/>
    <property type="evidence" value="ECO:0007669"/>
    <property type="project" value="InterPro"/>
</dbReference>
<dbReference type="EMBL" id="CAADEY010000062">
    <property type="protein sequence ID" value="VFJ57979.1"/>
    <property type="molecule type" value="Genomic_DNA"/>
</dbReference>
<evidence type="ECO:0000256" key="2">
    <source>
        <dbReference type="ARBA" id="ARBA00022741"/>
    </source>
</evidence>
<dbReference type="PANTHER" id="PTHR43289:SF34">
    <property type="entry name" value="SERINE_THREONINE-PROTEIN KINASE YBDM-RELATED"/>
    <property type="match status" value="1"/>
</dbReference>
<organism evidence="6">
    <name type="scientific">Candidatus Kentrum sp. DK</name>
    <dbReference type="NCBI Taxonomy" id="2126562"/>
    <lineage>
        <taxon>Bacteria</taxon>
        <taxon>Pseudomonadati</taxon>
        <taxon>Pseudomonadota</taxon>
        <taxon>Gammaproteobacteria</taxon>
        <taxon>Candidatus Kentrum</taxon>
    </lineage>
</organism>
<sequence>MTDILENRCPGCFRENQGKPTCTYQDCGWTVGDQPDSPLYLPPGTLLGDDYVIGKVRGHGGFGITYRGWSKSIKTRIAIKEFLPDRFAGRTQGPEVNVHTKQKENFNYGLRKFQEEAENLAKFQQSPVIVTVLKHLAANGTGYMIMDFVDGVTLEEYLEEHGNKISWERAWAILSPVMDALREVHSVGLLHRDIAPDNIYITQNKSVKLLDFGSARRDTDAKTRNVNSTLKPGYAPEEQYRKKGEQGPWTDVYGLCATFYRCITGQLPLESIERFRRDNLQSPSSLGIKLPKDHEAALMKGLTVYAEDRWQSIDELQQALRKPEGAFFSWGRQTGSV</sequence>
<dbReference type="Gene3D" id="1.10.510.10">
    <property type="entry name" value="Transferase(Phosphotransferase) domain 1"/>
    <property type="match status" value="1"/>
</dbReference>
<dbReference type="InterPro" id="IPR008266">
    <property type="entry name" value="Tyr_kinase_AS"/>
</dbReference>
<dbReference type="PANTHER" id="PTHR43289">
    <property type="entry name" value="MITOGEN-ACTIVATED PROTEIN KINASE KINASE KINASE 20-RELATED"/>
    <property type="match status" value="1"/>
</dbReference>
<dbReference type="InterPro" id="IPR020635">
    <property type="entry name" value="Tyr_kinase_cat_dom"/>
</dbReference>
<evidence type="ECO:0000256" key="1">
    <source>
        <dbReference type="ARBA" id="ARBA00022679"/>
    </source>
</evidence>
<dbReference type="PROSITE" id="PS00109">
    <property type="entry name" value="PROTEIN_KINASE_TYR"/>
    <property type="match status" value="1"/>
</dbReference>
<dbReference type="InterPro" id="IPR011009">
    <property type="entry name" value="Kinase-like_dom_sf"/>
</dbReference>
<dbReference type="GO" id="GO:0004674">
    <property type="term" value="F:protein serine/threonine kinase activity"/>
    <property type="evidence" value="ECO:0007669"/>
    <property type="project" value="UniProtKB-KW"/>
</dbReference>
<evidence type="ECO:0000313" key="6">
    <source>
        <dbReference type="EMBL" id="VFJ57979.1"/>
    </source>
</evidence>
<proteinExistence type="predicted"/>
<dbReference type="CDD" id="cd14014">
    <property type="entry name" value="STKc_PknB_like"/>
    <property type="match status" value="1"/>
</dbReference>
<dbReference type="Pfam" id="PF00069">
    <property type="entry name" value="Pkinase"/>
    <property type="match status" value="1"/>
</dbReference>
<dbReference type="InterPro" id="IPR000719">
    <property type="entry name" value="Prot_kinase_dom"/>
</dbReference>
<keyword evidence="2" id="KW-0547">Nucleotide-binding</keyword>
<dbReference type="SUPFAM" id="SSF56112">
    <property type="entry name" value="Protein kinase-like (PK-like)"/>
    <property type="match status" value="1"/>
</dbReference>